<keyword evidence="2" id="KW-1185">Reference proteome</keyword>
<protein>
    <submittedName>
        <fullName evidence="1">Uncharacterized protein</fullName>
    </submittedName>
</protein>
<name>A0A8C9IP61_9PRIM</name>
<accession>A0A8C9IP61</accession>
<dbReference type="Proteomes" id="UP000694416">
    <property type="component" value="Unplaced"/>
</dbReference>
<dbReference type="AlphaFoldDB" id="A0A8C9IP61"/>
<reference evidence="1" key="1">
    <citation type="submission" date="2025-08" db="UniProtKB">
        <authorList>
            <consortium name="Ensembl"/>
        </authorList>
    </citation>
    <scope>IDENTIFICATION</scope>
</reference>
<evidence type="ECO:0000313" key="1">
    <source>
        <dbReference type="Ensembl" id="ENSPTEP00000038071.1"/>
    </source>
</evidence>
<proteinExistence type="predicted"/>
<sequence>MTALESIFVTPCLVMPTQVLMGLRTLTASHAIPSVKHVNIYRRKKIPLGENKIQLKHKASIYSGLLKSRLKCSKMRKPVVSLIYIIHWDIAK</sequence>
<reference evidence="1" key="2">
    <citation type="submission" date="2025-09" db="UniProtKB">
        <authorList>
            <consortium name="Ensembl"/>
        </authorList>
    </citation>
    <scope>IDENTIFICATION</scope>
</reference>
<dbReference type="Ensembl" id="ENSPTET00000051387.1">
    <property type="protein sequence ID" value="ENSPTEP00000038071.1"/>
    <property type="gene ID" value="ENSPTEG00000035475.1"/>
</dbReference>
<organism evidence="1 2">
    <name type="scientific">Piliocolobus tephrosceles</name>
    <name type="common">Ugandan red Colobus</name>
    <dbReference type="NCBI Taxonomy" id="591936"/>
    <lineage>
        <taxon>Eukaryota</taxon>
        <taxon>Metazoa</taxon>
        <taxon>Chordata</taxon>
        <taxon>Craniata</taxon>
        <taxon>Vertebrata</taxon>
        <taxon>Euteleostomi</taxon>
        <taxon>Mammalia</taxon>
        <taxon>Eutheria</taxon>
        <taxon>Euarchontoglires</taxon>
        <taxon>Primates</taxon>
        <taxon>Haplorrhini</taxon>
        <taxon>Catarrhini</taxon>
        <taxon>Cercopithecidae</taxon>
        <taxon>Colobinae</taxon>
        <taxon>Piliocolobus</taxon>
    </lineage>
</organism>
<evidence type="ECO:0000313" key="2">
    <source>
        <dbReference type="Proteomes" id="UP000694416"/>
    </source>
</evidence>